<dbReference type="SUPFAM" id="SSF161084">
    <property type="entry name" value="MAPEG domain-like"/>
    <property type="match status" value="1"/>
</dbReference>
<dbReference type="Pfam" id="PF01124">
    <property type="entry name" value="MAPEG"/>
    <property type="match status" value="1"/>
</dbReference>
<evidence type="ECO:0000256" key="2">
    <source>
        <dbReference type="ARBA" id="ARBA00022692"/>
    </source>
</evidence>
<comment type="subcellular location">
    <subcellularLocation>
        <location evidence="1">Membrane</location>
    </subcellularLocation>
</comment>
<name>A0A850LEF5_9RHOB</name>
<evidence type="ECO:0000256" key="3">
    <source>
        <dbReference type="ARBA" id="ARBA00022989"/>
    </source>
</evidence>
<evidence type="ECO:0000313" key="7">
    <source>
        <dbReference type="Proteomes" id="UP000565723"/>
    </source>
</evidence>
<evidence type="ECO:0000313" key="6">
    <source>
        <dbReference type="EMBL" id="NVK96117.1"/>
    </source>
</evidence>
<organism evidence="6 7">
    <name type="scientific">Ruegeria pomeroyi</name>
    <dbReference type="NCBI Taxonomy" id="89184"/>
    <lineage>
        <taxon>Bacteria</taxon>
        <taxon>Pseudomonadati</taxon>
        <taxon>Pseudomonadota</taxon>
        <taxon>Alphaproteobacteria</taxon>
        <taxon>Rhodobacterales</taxon>
        <taxon>Roseobacteraceae</taxon>
        <taxon>Ruegeria</taxon>
    </lineage>
</organism>
<evidence type="ECO:0000256" key="1">
    <source>
        <dbReference type="ARBA" id="ARBA00004370"/>
    </source>
</evidence>
<feature type="transmembrane region" description="Helical" evidence="5">
    <location>
        <begin position="80"/>
        <end position="99"/>
    </location>
</feature>
<dbReference type="PANTHER" id="PTHR35814:SF1">
    <property type="entry name" value="GLUTATHIONE S-TRANSFERASE-RELATED"/>
    <property type="match status" value="1"/>
</dbReference>
<evidence type="ECO:0000256" key="5">
    <source>
        <dbReference type="SAM" id="Phobius"/>
    </source>
</evidence>
<protein>
    <submittedName>
        <fullName evidence="6">MAPEG family protein</fullName>
    </submittedName>
</protein>
<reference evidence="6 7" key="1">
    <citation type="journal article" date="2020" name="Proc. Natl. Acad. Sci. U.S.A.">
        <title>Ecological drivers of bacterial community assembly in synthetic phycospheres.</title>
        <authorList>
            <person name="Fu H."/>
            <person name="Uchimiya M."/>
            <person name="Gore J."/>
            <person name="Moran M.A."/>
        </authorList>
    </citation>
    <scope>NUCLEOTIDE SEQUENCE [LARGE SCALE GENOMIC DNA]</scope>
    <source>
        <strain evidence="6">HF-Din03</strain>
    </source>
</reference>
<comment type="caution">
    <text evidence="6">The sequence shown here is derived from an EMBL/GenBank/DDBJ whole genome shotgun (WGS) entry which is preliminary data.</text>
</comment>
<dbReference type="Gene3D" id="1.20.120.550">
    <property type="entry name" value="Membrane associated eicosanoid/glutathione metabolism-like domain"/>
    <property type="match status" value="1"/>
</dbReference>
<sequence length="130" mass="13840">MTELHVTPIYAALLAILMAVLSTWTGVQRGRSNVALGDGDDAALALAIRRFGNLSEYAAMTALILLLMEMQGIADTWLHLYGGLLVAFRLLHPLVLYAQPEAPLWRKAGRFVSAAGTAALLLAGGVAILI</sequence>
<feature type="transmembrane region" description="Helical" evidence="5">
    <location>
        <begin position="111"/>
        <end position="129"/>
    </location>
</feature>
<keyword evidence="2 5" id="KW-0812">Transmembrane</keyword>
<gene>
    <name evidence="6" type="ORF">HW564_04225</name>
</gene>
<dbReference type="Proteomes" id="UP000565723">
    <property type="component" value="Unassembled WGS sequence"/>
</dbReference>
<dbReference type="EMBL" id="JABXIY010000011">
    <property type="protein sequence ID" value="NVK96117.1"/>
    <property type="molecule type" value="Genomic_DNA"/>
</dbReference>
<dbReference type="PANTHER" id="PTHR35814">
    <property type="match status" value="1"/>
</dbReference>
<keyword evidence="4 5" id="KW-0472">Membrane</keyword>
<proteinExistence type="predicted"/>
<evidence type="ECO:0000256" key="4">
    <source>
        <dbReference type="ARBA" id="ARBA00023136"/>
    </source>
</evidence>
<dbReference type="RefSeq" id="WP_011048983.1">
    <property type="nucleotide sequence ID" value="NZ_CP076685.1"/>
</dbReference>
<dbReference type="InterPro" id="IPR023352">
    <property type="entry name" value="MAPEG-like_dom_sf"/>
</dbReference>
<keyword evidence="3 5" id="KW-1133">Transmembrane helix</keyword>
<dbReference type="InterPro" id="IPR001129">
    <property type="entry name" value="Membr-assoc_MAPEG"/>
</dbReference>
<feature type="transmembrane region" description="Helical" evidence="5">
    <location>
        <begin position="6"/>
        <end position="27"/>
    </location>
</feature>
<dbReference type="AlphaFoldDB" id="A0A850LEF5"/>
<dbReference type="GO" id="GO:0016020">
    <property type="term" value="C:membrane"/>
    <property type="evidence" value="ECO:0007669"/>
    <property type="project" value="UniProtKB-SubCell"/>
</dbReference>
<accession>A0A850LEF5</accession>